<reference evidence="2 3" key="1">
    <citation type="submission" date="2019-03" db="EMBL/GenBank/DDBJ databases">
        <title>Single cell metagenomics reveals metabolic interactions within the superorganism composed of flagellate Streblomastix strix and complex community of Bacteroidetes bacteria on its surface.</title>
        <authorList>
            <person name="Treitli S.C."/>
            <person name="Kolisko M."/>
            <person name="Husnik F."/>
            <person name="Keeling P."/>
            <person name="Hampl V."/>
        </authorList>
    </citation>
    <scope>NUCLEOTIDE SEQUENCE [LARGE SCALE GENOMIC DNA]</scope>
    <source>
        <strain evidence="2">ST1C</strain>
    </source>
</reference>
<dbReference type="Proteomes" id="UP000324800">
    <property type="component" value="Unassembled WGS sequence"/>
</dbReference>
<accession>A0A5J4VMI6</accession>
<protein>
    <submittedName>
        <fullName evidence="2">Uncharacterized protein</fullName>
    </submittedName>
</protein>
<feature type="compositionally biased region" description="Polar residues" evidence="1">
    <location>
        <begin position="1"/>
        <end position="19"/>
    </location>
</feature>
<organism evidence="2 3">
    <name type="scientific">Streblomastix strix</name>
    <dbReference type="NCBI Taxonomy" id="222440"/>
    <lineage>
        <taxon>Eukaryota</taxon>
        <taxon>Metamonada</taxon>
        <taxon>Preaxostyla</taxon>
        <taxon>Oxymonadida</taxon>
        <taxon>Streblomastigidae</taxon>
        <taxon>Streblomastix</taxon>
    </lineage>
</organism>
<name>A0A5J4VMI6_9EUKA</name>
<evidence type="ECO:0000313" key="3">
    <source>
        <dbReference type="Proteomes" id="UP000324800"/>
    </source>
</evidence>
<dbReference type="AlphaFoldDB" id="A0A5J4VMI6"/>
<comment type="caution">
    <text evidence="2">The sequence shown here is derived from an EMBL/GenBank/DDBJ whole genome shotgun (WGS) entry which is preliminary data.</text>
</comment>
<dbReference type="EMBL" id="SNRW01006105">
    <property type="protein sequence ID" value="KAA6383720.1"/>
    <property type="molecule type" value="Genomic_DNA"/>
</dbReference>
<feature type="region of interest" description="Disordered" evidence="1">
    <location>
        <begin position="1"/>
        <end position="29"/>
    </location>
</feature>
<proteinExistence type="predicted"/>
<gene>
    <name evidence="2" type="ORF">EZS28_020753</name>
</gene>
<sequence length="152" mass="17656">MDQGTQQLGKNQHSFSQHWAANEQGKRHEHDLAKRWSGYNAFQWRHTKAVVSDAGQIDLESNNRFENEFQELDPHEGMEPWMGFKLADAARMMALRFQKNVPRAKHSATSATTQDHVLDLNEVPRDMQSMKRKRDEIQKATQFALLERPGIK</sequence>
<evidence type="ECO:0000313" key="2">
    <source>
        <dbReference type="EMBL" id="KAA6383720.1"/>
    </source>
</evidence>
<evidence type="ECO:0000256" key="1">
    <source>
        <dbReference type="SAM" id="MobiDB-lite"/>
    </source>
</evidence>